<proteinExistence type="predicted"/>
<feature type="compositionally biased region" description="Polar residues" evidence="1">
    <location>
        <begin position="169"/>
        <end position="186"/>
    </location>
</feature>
<dbReference type="OrthoDB" id="4849892at2759"/>
<feature type="compositionally biased region" description="Basic and acidic residues" evidence="1">
    <location>
        <begin position="51"/>
        <end position="69"/>
    </location>
</feature>
<keyword evidence="3" id="KW-1185">Reference proteome</keyword>
<evidence type="ECO:0000313" key="2">
    <source>
        <dbReference type="EMBL" id="KDN63700.1"/>
    </source>
</evidence>
<sequence length="252" mass="28072">MANPQPPTLHGHPRATPSRCFVRLRDRLELFLERFVDGDPTAQAGFESYKADRDRKWAERDTMKKEEAKKKKKKKKKVSIATVAISITNGPADETPVWNATSPGTDDVPTQNHDNGETGLNVPKTRKKDKGKSKENTPCPEDDDDMGRFPGAAGGSRARRHVDVPPRQRGTQRSTTFSSLVGSTLGEQRRRKRKRSDARPGYFDPDPFPQGPSCDTNTTFAEAGVGDEDRLEMNVPVDLGRRSWTFPIGTAR</sequence>
<dbReference type="OMA" id="KWAVEDG"/>
<reference evidence="3" key="1">
    <citation type="journal article" date="2014" name="Genome Announc.">
        <title>Draft genome sequence of Colletotrichum sublineola, a destructive pathogen of cultivated sorghum.</title>
        <authorList>
            <person name="Baroncelli R."/>
            <person name="Sanz-Martin J.M."/>
            <person name="Rech G.E."/>
            <person name="Sukno S.A."/>
            <person name="Thon M.R."/>
        </authorList>
    </citation>
    <scope>NUCLEOTIDE SEQUENCE [LARGE SCALE GENOMIC DNA]</scope>
    <source>
        <strain evidence="3">TX430BB</strain>
    </source>
</reference>
<protein>
    <submittedName>
        <fullName evidence="2">Uncharacterized protein</fullName>
    </submittedName>
</protein>
<dbReference type="AlphaFoldDB" id="A0A066XCJ2"/>
<evidence type="ECO:0000256" key="1">
    <source>
        <dbReference type="SAM" id="MobiDB-lite"/>
    </source>
</evidence>
<gene>
    <name evidence="2" type="ORF">CSUB01_04741</name>
</gene>
<dbReference type="EMBL" id="JMSE01001202">
    <property type="protein sequence ID" value="KDN63700.1"/>
    <property type="molecule type" value="Genomic_DNA"/>
</dbReference>
<dbReference type="eggNOG" id="ENOG502T4D1">
    <property type="taxonomic scope" value="Eukaryota"/>
</dbReference>
<evidence type="ECO:0000313" key="3">
    <source>
        <dbReference type="Proteomes" id="UP000027238"/>
    </source>
</evidence>
<dbReference type="Proteomes" id="UP000027238">
    <property type="component" value="Unassembled WGS sequence"/>
</dbReference>
<dbReference type="HOGENOM" id="CLU_1102697_0_0_1"/>
<feature type="compositionally biased region" description="Polar residues" evidence="1">
    <location>
        <begin position="98"/>
        <end position="113"/>
    </location>
</feature>
<organism evidence="2 3">
    <name type="scientific">Colletotrichum sublineola</name>
    <name type="common">Sorghum anthracnose fungus</name>
    <dbReference type="NCBI Taxonomy" id="1173701"/>
    <lineage>
        <taxon>Eukaryota</taxon>
        <taxon>Fungi</taxon>
        <taxon>Dikarya</taxon>
        <taxon>Ascomycota</taxon>
        <taxon>Pezizomycotina</taxon>
        <taxon>Sordariomycetes</taxon>
        <taxon>Hypocreomycetidae</taxon>
        <taxon>Glomerellales</taxon>
        <taxon>Glomerellaceae</taxon>
        <taxon>Colletotrichum</taxon>
        <taxon>Colletotrichum graminicola species complex</taxon>
    </lineage>
</organism>
<comment type="caution">
    <text evidence="2">The sequence shown here is derived from an EMBL/GenBank/DDBJ whole genome shotgun (WGS) entry which is preliminary data.</text>
</comment>
<accession>A0A066XCJ2</accession>
<name>A0A066XCJ2_COLSU</name>
<feature type="region of interest" description="Disordered" evidence="1">
    <location>
        <begin position="51"/>
        <end position="227"/>
    </location>
</feature>